<feature type="compositionally biased region" description="Polar residues" evidence="1">
    <location>
        <begin position="36"/>
        <end position="48"/>
    </location>
</feature>
<dbReference type="AlphaFoldDB" id="A0A2T3ZBF7"/>
<evidence type="ECO:0000313" key="2">
    <source>
        <dbReference type="EMBL" id="PTB42137.1"/>
    </source>
</evidence>
<evidence type="ECO:0000313" key="3">
    <source>
        <dbReference type="Proteomes" id="UP000240493"/>
    </source>
</evidence>
<sequence length="54" mass="6026">MMTMITTTVMPALHTAVRCTYPQTRPGRDQDKYNKGHSQTPATTSTPRSKFLGL</sequence>
<reference evidence="2 3" key="1">
    <citation type="submission" date="2016-07" db="EMBL/GenBank/DDBJ databases">
        <title>Multiple horizontal gene transfer events from other fungi enriched the ability of initially mycotrophic Trichoderma (Ascomycota) to feed on dead plant biomass.</title>
        <authorList>
            <consortium name="DOE Joint Genome Institute"/>
            <person name="Aerts A."/>
            <person name="Atanasova L."/>
            <person name="Chenthamara K."/>
            <person name="Zhang J."/>
            <person name="Grujic M."/>
            <person name="Henrissat B."/>
            <person name="Kuo A."/>
            <person name="Salamov A."/>
            <person name="Lipzen A."/>
            <person name="Labutti K."/>
            <person name="Barry K."/>
            <person name="Miao Y."/>
            <person name="Rahimi M.J."/>
            <person name="Shen Q."/>
            <person name="Grigoriev I.V."/>
            <person name="Kubicek C.P."/>
            <person name="Druzhinina I.S."/>
        </authorList>
    </citation>
    <scope>NUCLEOTIDE SEQUENCE [LARGE SCALE GENOMIC DNA]</scope>
    <source>
        <strain evidence="2 3">CBS 433.97</strain>
    </source>
</reference>
<proteinExistence type="predicted"/>
<name>A0A2T3ZBF7_TRIA4</name>
<feature type="region of interest" description="Disordered" evidence="1">
    <location>
        <begin position="22"/>
        <end position="54"/>
    </location>
</feature>
<dbReference type="EMBL" id="KZ679260">
    <property type="protein sequence ID" value="PTB42137.1"/>
    <property type="molecule type" value="Genomic_DNA"/>
</dbReference>
<protein>
    <submittedName>
        <fullName evidence="2">Uncharacterized protein</fullName>
    </submittedName>
</protein>
<organism evidence="2 3">
    <name type="scientific">Trichoderma asperellum (strain ATCC 204424 / CBS 433.97 / NBRC 101777)</name>
    <dbReference type="NCBI Taxonomy" id="1042311"/>
    <lineage>
        <taxon>Eukaryota</taxon>
        <taxon>Fungi</taxon>
        <taxon>Dikarya</taxon>
        <taxon>Ascomycota</taxon>
        <taxon>Pezizomycotina</taxon>
        <taxon>Sordariomycetes</taxon>
        <taxon>Hypocreomycetidae</taxon>
        <taxon>Hypocreales</taxon>
        <taxon>Hypocreaceae</taxon>
        <taxon>Trichoderma</taxon>
    </lineage>
</organism>
<dbReference type="Proteomes" id="UP000240493">
    <property type="component" value="Unassembled WGS sequence"/>
</dbReference>
<keyword evidence="3" id="KW-1185">Reference proteome</keyword>
<dbReference type="OrthoDB" id="10313097at2759"/>
<gene>
    <name evidence="2" type="ORF">M441DRAFT_136317</name>
</gene>
<accession>A0A2T3ZBF7</accession>
<evidence type="ECO:0000256" key="1">
    <source>
        <dbReference type="SAM" id="MobiDB-lite"/>
    </source>
</evidence>